<keyword evidence="13 14" id="KW-0472">Membrane</keyword>
<reference evidence="17 18" key="1">
    <citation type="journal article" date="2019" name="J. Ind. Microbiol. Biotechnol.">
        <title>Paenibacillus amylolyticus 27C64 has a diverse set of carbohydrate-active enzymes and complete pectin deconstruction system.</title>
        <authorList>
            <person name="Keggi C."/>
            <person name="Doran-Peterson J."/>
        </authorList>
    </citation>
    <scope>NUCLEOTIDE SEQUENCE [LARGE SCALE GENOMIC DNA]</scope>
    <source>
        <strain evidence="17 18">27C64</strain>
    </source>
</reference>
<dbReference type="InterPro" id="IPR003661">
    <property type="entry name" value="HisK_dim/P_dom"/>
</dbReference>
<evidence type="ECO:0000259" key="15">
    <source>
        <dbReference type="PROSITE" id="PS50109"/>
    </source>
</evidence>
<evidence type="ECO:0000256" key="8">
    <source>
        <dbReference type="ARBA" id="ARBA00022741"/>
    </source>
</evidence>
<gene>
    <name evidence="17" type="ORF">EC604_18475</name>
</gene>
<dbReference type="Proteomes" id="UP000323664">
    <property type="component" value="Unassembled WGS sequence"/>
</dbReference>
<dbReference type="SMART" id="SM00387">
    <property type="entry name" value="HATPase_c"/>
    <property type="match status" value="1"/>
</dbReference>
<evidence type="ECO:0000259" key="16">
    <source>
        <dbReference type="PROSITE" id="PS50885"/>
    </source>
</evidence>
<dbReference type="GO" id="GO:0005524">
    <property type="term" value="F:ATP binding"/>
    <property type="evidence" value="ECO:0007669"/>
    <property type="project" value="UniProtKB-KW"/>
</dbReference>
<dbReference type="EC" id="2.7.13.3" evidence="3"/>
<dbReference type="InterPro" id="IPR003594">
    <property type="entry name" value="HATPase_dom"/>
</dbReference>
<keyword evidence="5" id="KW-0597">Phosphoprotein</keyword>
<dbReference type="InterPro" id="IPR050398">
    <property type="entry name" value="HssS/ArlS-like"/>
</dbReference>
<dbReference type="GO" id="GO:0000155">
    <property type="term" value="F:phosphorelay sensor kinase activity"/>
    <property type="evidence" value="ECO:0007669"/>
    <property type="project" value="InterPro"/>
</dbReference>
<dbReference type="SUPFAM" id="SSF158472">
    <property type="entry name" value="HAMP domain-like"/>
    <property type="match status" value="1"/>
</dbReference>
<evidence type="ECO:0000256" key="3">
    <source>
        <dbReference type="ARBA" id="ARBA00012438"/>
    </source>
</evidence>
<dbReference type="SMART" id="SM00388">
    <property type="entry name" value="HisKA"/>
    <property type="match status" value="1"/>
</dbReference>
<evidence type="ECO:0000256" key="4">
    <source>
        <dbReference type="ARBA" id="ARBA00022475"/>
    </source>
</evidence>
<accession>A0A5M9WWB6</accession>
<evidence type="ECO:0000256" key="2">
    <source>
        <dbReference type="ARBA" id="ARBA00004651"/>
    </source>
</evidence>
<evidence type="ECO:0000256" key="9">
    <source>
        <dbReference type="ARBA" id="ARBA00022777"/>
    </source>
</evidence>
<evidence type="ECO:0000256" key="1">
    <source>
        <dbReference type="ARBA" id="ARBA00000085"/>
    </source>
</evidence>
<comment type="caution">
    <text evidence="17">The sequence shown here is derived from an EMBL/GenBank/DDBJ whole genome shotgun (WGS) entry which is preliminary data.</text>
</comment>
<protein>
    <recommendedName>
        <fullName evidence="3">histidine kinase</fullName>
        <ecNumber evidence="3">2.7.13.3</ecNumber>
    </recommendedName>
</protein>
<evidence type="ECO:0000256" key="12">
    <source>
        <dbReference type="ARBA" id="ARBA00023012"/>
    </source>
</evidence>
<evidence type="ECO:0000256" key="14">
    <source>
        <dbReference type="SAM" id="Phobius"/>
    </source>
</evidence>
<evidence type="ECO:0000256" key="6">
    <source>
        <dbReference type="ARBA" id="ARBA00022679"/>
    </source>
</evidence>
<evidence type="ECO:0000256" key="13">
    <source>
        <dbReference type="ARBA" id="ARBA00023136"/>
    </source>
</evidence>
<dbReference type="OrthoDB" id="14660at2"/>
<dbReference type="PROSITE" id="PS50885">
    <property type="entry name" value="HAMP"/>
    <property type="match status" value="1"/>
</dbReference>
<comment type="catalytic activity">
    <reaction evidence="1">
        <text>ATP + protein L-histidine = ADP + protein N-phospho-L-histidine.</text>
        <dbReference type="EC" id="2.7.13.3"/>
    </reaction>
</comment>
<dbReference type="CDD" id="cd06225">
    <property type="entry name" value="HAMP"/>
    <property type="match status" value="1"/>
</dbReference>
<evidence type="ECO:0000256" key="10">
    <source>
        <dbReference type="ARBA" id="ARBA00022840"/>
    </source>
</evidence>
<dbReference type="Gene3D" id="3.30.565.10">
    <property type="entry name" value="Histidine kinase-like ATPase, C-terminal domain"/>
    <property type="match status" value="1"/>
</dbReference>
<evidence type="ECO:0000313" key="18">
    <source>
        <dbReference type="Proteomes" id="UP000323664"/>
    </source>
</evidence>
<dbReference type="InterPro" id="IPR004358">
    <property type="entry name" value="Sig_transdc_His_kin-like_C"/>
</dbReference>
<keyword evidence="6" id="KW-0808">Transferase</keyword>
<feature type="transmembrane region" description="Helical" evidence="14">
    <location>
        <begin position="236"/>
        <end position="259"/>
    </location>
</feature>
<evidence type="ECO:0000256" key="5">
    <source>
        <dbReference type="ARBA" id="ARBA00022553"/>
    </source>
</evidence>
<dbReference type="InterPro" id="IPR005467">
    <property type="entry name" value="His_kinase_dom"/>
</dbReference>
<dbReference type="Pfam" id="PF00512">
    <property type="entry name" value="HisKA"/>
    <property type="match status" value="1"/>
</dbReference>
<dbReference type="Gene3D" id="1.10.287.130">
    <property type="match status" value="1"/>
</dbReference>
<keyword evidence="12" id="KW-0902">Two-component regulatory system</keyword>
<sequence>MMKWIRERKLRKSELNRGSKTEQPIRPKIKFGRSLMSRYMLLILAAVLFVPVVVPLVATAFIVVINNVSSSEEAPYGNADQITELWAMESKKLGGASDQIIDKRMKELQEKYPKSAMYRVDAAGRTMLVLGGEEAEVLKSKSLNPSVTSEGEPESLNTDVILKWSLATGEKAETRIPAIWTPNDAVQFMKQAFYRDPLTVVSFIGGGNVNKGQGFMVIEVPRELIQNLTNNGLLEFIYFGAVMLIVFVIFIVMSVLFFAKIRKRLIHLQSAMVTPSKEGIPLPVDINRSDEIGHLEESFNQMVYQLTDSLQREREEEQLRKRLVAGLSHDLRTPLTVIRGHMHALHKENLSEQGVRALSRMEGKIQDLGELIDNLLTYNLLTSGRYTLKLEQKDALRMIREAAASWYPVWEKEEFEIDIDLPETPLIWDVDAQGLRRVLDNLFQNVVRHAASGKYIRIFTEQIQGRTAVVIEDRGPGIQPDSGTKGTGLGLSIVDLLIREMGLRKRVDSSDAGVRTYLYSGKENDREV</sequence>
<comment type="subcellular location">
    <subcellularLocation>
        <location evidence="2">Cell membrane</location>
        <topology evidence="2">Multi-pass membrane protein</topology>
    </subcellularLocation>
</comment>
<dbReference type="InterPro" id="IPR003660">
    <property type="entry name" value="HAMP_dom"/>
</dbReference>
<dbReference type="AlphaFoldDB" id="A0A5M9WWB6"/>
<name>A0A5M9WWB6_PAEAM</name>
<organism evidence="17 18">
    <name type="scientific">Paenibacillus amylolyticus</name>
    <dbReference type="NCBI Taxonomy" id="1451"/>
    <lineage>
        <taxon>Bacteria</taxon>
        <taxon>Bacillati</taxon>
        <taxon>Bacillota</taxon>
        <taxon>Bacilli</taxon>
        <taxon>Bacillales</taxon>
        <taxon>Paenibacillaceae</taxon>
        <taxon>Paenibacillus</taxon>
    </lineage>
</organism>
<evidence type="ECO:0000256" key="7">
    <source>
        <dbReference type="ARBA" id="ARBA00022692"/>
    </source>
</evidence>
<feature type="domain" description="HAMP" evidence="16">
    <location>
        <begin position="259"/>
        <end position="311"/>
    </location>
</feature>
<dbReference type="InterPro" id="IPR036097">
    <property type="entry name" value="HisK_dim/P_sf"/>
</dbReference>
<keyword evidence="9 17" id="KW-0418">Kinase</keyword>
<dbReference type="CDD" id="cd00082">
    <property type="entry name" value="HisKA"/>
    <property type="match status" value="1"/>
</dbReference>
<dbReference type="PANTHER" id="PTHR45528">
    <property type="entry name" value="SENSOR HISTIDINE KINASE CPXA"/>
    <property type="match status" value="1"/>
</dbReference>
<dbReference type="GO" id="GO:0005886">
    <property type="term" value="C:plasma membrane"/>
    <property type="evidence" value="ECO:0007669"/>
    <property type="project" value="UniProtKB-SubCell"/>
</dbReference>
<dbReference type="PANTHER" id="PTHR45528:SF1">
    <property type="entry name" value="SENSOR HISTIDINE KINASE CPXA"/>
    <property type="match status" value="1"/>
</dbReference>
<keyword evidence="11 14" id="KW-1133">Transmembrane helix</keyword>
<dbReference type="Gene3D" id="6.10.340.10">
    <property type="match status" value="1"/>
</dbReference>
<feature type="domain" description="Histidine kinase" evidence="15">
    <location>
        <begin position="326"/>
        <end position="518"/>
    </location>
</feature>
<keyword evidence="7 14" id="KW-0812">Transmembrane</keyword>
<dbReference type="SUPFAM" id="SSF47384">
    <property type="entry name" value="Homodimeric domain of signal transducing histidine kinase"/>
    <property type="match status" value="1"/>
</dbReference>
<keyword evidence="10" id="KW-0067">ATP-binding</keyword>
<dbReference type="PROSITE" id="PS50109">
    <property type="entry name" value="HIS_KIN"/>
    <property type="match status" value="1"/>
</dbReference>
<dbReference type="SUPFAM" id="SSF55874">
    <property type="entry name" value="ATPase domain of HSP90 chaperone/DNA topoisomerase II/histidine kinase"/>
    <property type="match status" value="1"/>
</dbReference>
<evidence type="ECO:0000313" key="17">
    <source>
        <dbReference type="EMBL" id="KAA8785822.1"/>
    </source>
</evidence>
<dbReference type="Pfam" id="PF02518">
    <property type="entry name" value="HATPase_c"/>
    <property type="match status" value="1"/>
</dbReference>
<dbReference type="PRINTS" id="PR00344">
    <property type="entry name" value="BCTRLSENSOR"/>
</dbReference>
<proteinExistence type="predicted"/>
<evidence type="ECO:0000256" key="11">
    <source>
        <dbReference type="ARBA" id="ARBA00022989"/>
    </source>
</evidence>
<keyword evidence="4" id="KW-1003">Cell membrane</keyword>
<dbReference type="InterPro" id="IPR036890">
    <property type="entry name" value="HATPase_C_sf"/>
</dbReference>
<dbReference type="EMBL" id="RIAS01000010">
    <property type="protein sequence ID" value="KAA8785822.1"/>
    <property type="molecule type" value="Genomic_DNA"/>
</dbReference>
<keyword evidence="8" id="KW-0547">Nucleotide-binding</keyword>